<evidence type="ECO:0000313" key="1">
    <source>
        <dbReference type="EMBL" id="KYF32626.1"/>
    </source>
</evidence>
<name>A0A150NGV6_STRMT</name>
<dbReference type="PATRIC" id="fig|28037.235.peg.2186"/>
<reference evidence="1 2" key="1">
    <citation type="submission" date="2016-01" db="EMBL/GenBank/DDBJ databases">
        <title>Highly variable Streptococcus oralis 1 are common among viridans streptococci isolated from primates.</title>
        <authorList>
            <person name="Denapaite D."/>
            <person name="Rieger M."/>
            <person name="Koendgen S."/>
            <person name="Brueckner R."/>
            <person name="Ochigava I."/>
            <person name="Kappeler P."/>
            <person name="Maetz-Rensing K."/>
            <person name="Leendertz F."/>
        </authorList>
    </citation>
    <scope>NUCLEOTIDE SEQUENCE [LARGE SCALE GENOMIC DNA]</scope>
    <source>
        <strain evidence="1 2">M3-1</strain>
    </source>
</reference>
<sequence length="51" mass="6165">MTYDEAVDISLEEIKVLKAIDEPLWEELDRKREEYIRIHGEVELDDDEEDE</sequence>
<evidence type="ECO:0000313" key="2">
    <source>
        <dbReference type="Proteomes" id="UP000075442"/>
    </source>
</evidence>
<accession>A0A150NGV6</accession>
<dbReference type="AlphaFoldDB" id="A0A150NGV6"/>
<protein>
    <submittedName>
        <fullName evidence="1">Uncharacterized protein</fullName>
    </submittedName>
</protein>
<dbReference type="EMBL" id="LROU01000140">
    <property type="protein sequence ID" value="KYF32626.1"/>
    <property type="molecule type" value="Genomic_DNA"/>
</dbReference>
<comment type="caution">
    <text evidence="1">The sequence shown here is derived from an EMBL/GenBank/DDBJ whole genome shotgun (WGS) entry which is preliminary data.</text>
</comment>
<organism evidence="1 2">
    <name type="scientific">Streptococcus mitis</name>
    <dbReference type="NCBI Taxonomy" id="28037"/>
    <lineage>
        <taxon>Bacteria</taxon>
        <taxon>Bacillati</taxon>
        <taxon>Bacillota</taxon>
        <taxon>Bacilli</taxon>
        <taxon>Lactobacillales</taxon>
        <taxon>Streptococcaceae</taxon>
        <taxon>Streptococcus</taxon>
        <taxon>Streptococcus mitis group</taxon>
    </lineage>
</organism>
<proteinExistence type="predicted"/>
<gene>
    <name evidence="1" type="ORF">SMIM3I_00608</name>
</gene>
<dbReference type="Proteomes" id="UP000075442">
    <property type="component" value="Unassembled WGS sequence"/>
</dbReference>